<proteinExistence type="predicted"/>
<protein>
    <submittedName>
        <fullName evidence="1">Uncharacterized protein</fullName>
    </submittedName>
</protein>
<accession>A0A383ECW8</accession>
<name>A0A383ECW8_9ZZZZ</name>
<feature type="non-terminal residue" evidence="1">
    <location>
        <position position="1"/>
    </location>
</feature>
<evidence type="ECO:0000313" key="1">
    <source>
        <dbReference type="EMBL" id="SVE54742.1"/>
    </source>
</evidence>
<reference evidence="1" key="1">
    <citation type="submission" date="2018-05" db="EMBL/GenBank/DDBJ databases">
        <authorList>
            <person name="Lanie J.A."/>
            <person name="Ng W.-L."/>
            <person name="Kazmierczak K.M."/>
            <person name="Andrzejewski T.M."/>
            <person name="Davidsen T.M."/>
            <person name="Wayne K.J."/>
            <person name="Tettelin H."/>
            <person name="Glass J.I."/>
            <person name="Rusch D."/>
            <person name="Podicherti R."/>
            <person name="Tsui H.-C.T."/>
            <person name="Winkler M.E."/>
        </authorList>
    </citation>
    <scope>NUCLEOTIDE SEQUENCE</scope>
</reference>
<feature type="non-terminal residue" evidence="1">
    <location>
        <position position="33"/>
    </location>
</feature>
<dbReference type="AlphaFoldDB" id="A0A383ECW8"/>
<sequence>VVKKATAQSAANLQLSVNNLPVVGVGMMSVLAE</sequence>
<dbReference type="EMBL" id="UINC01224919">
    <property type="protein sequence ID" value="SVE54742.1"/>
    <property type="molecule type" value="Genomic_DNA"/>
</dbReference>
<organism evidence="1">
    <name type="scientific">marine metagenome</name>
    <dbReference type="NCBI Taxonomy" id="408172"/>
    <lineage>
        <taxon>unclassified sequences</taxon>
        <taxon>metagenomes</taxon>
        <taxon>ecological metagenomes</taxon>
    </lineage>
</organism>
<gene>
    <name evidence="1" type="ORF">METZ01_LOCUS507596</name>
</gene>